<dbReference type="Proteomes" id="UP000313359">
    <property type="component" value="Unassembled WGS sequence"/>
</dbReference>
<dbReference type="AlphaFoldDB" id="A0A5C2SVW9"/>
<feature type="region of interest" description="Disordered" evidence="1">
    <location>
        <begin position="446"/>
        <end position="495"/>
    </location>
</feature>
<name>A0A5C2SVW9_9APHY</name>
<evidence type="ECO:0000313" key="2">
    <source>
        <dbReference type="EMBL" id="RPD67544.1"/>
    </source>
</evidence>
<dbReference type="EMBL" id="ML122250">
    <property type="protein sequence ID" value="RPD67544.1"/>
    <property type="molecule type" value="Genomic_DNA"/>
</dbReference>
<feature type="compositionally biased region" description="Low complexity" evidence="1">
    <location>
        <begin position="402"/>
        <end position="422"/>
    </location>
</feature>
<accession>A0A5C2SVW9</accession>
<sequence>MSNLLLIDDNDPVVQFSSGWDTNHTGVAQAVNQSMHCTTQANSSVSVPFNGVGIEVMTVIFPRSQGGSPILSFAVDGKTVASSAQSLRATEVHPFYNDSSFKGVGLSPGAHVLNITSHRDGTNLNTFCLDYFLIESQPSGSFDIGGMTLTGAPTPTGKGGSSSASRIAPVGGSLGGTVGLILVTVIAFLRCEIPSESLLLPPSTSGVRMVSPLFIDDTDPMIKYSSGWVYEAGFAPAVNATRHGAALAGQTVELAFNGTRIDIVTTLDPSSVGGQPTTNYSIDGVFVASQVAPFAWQEGRPHVLTITNVNGTKPNMFWLDYFLVYDFLPPAQQDSSSSASWSDSDKRQTLIPWTAPGSASSTAEPRAFLLPVDSPLSSRPGSHGRYSMPDPKLRPDHPAELATPSSPTATATAATSTVTSPSEMLRAEVARSPWYVPPERQWDAQSLLRGMAARRTKQQRRRPLPPRPSIDGVEEKDSGLRLYSDDTLPPRYTAE</sequence>
<dbReference type="OrthoDB" id="2757989at2759"/>
<dbReference type="STRING" id="1328759.A0A5C2SVW9"/>
<dbReference type="Gene3D" id="2.60.120.260">
    <property type="entry name" value="Galactose-binding domain-like"/>
    <property type="match status" value="1"/>
</dbReference>
<evidence type="ECO:0000313" key="3">
    <source>
        <dbReference type="Proteomes" id="UP000313359"/>
    </source>
</evidence>
<proteinExistence type="predicted"/>
<evidence type="ECO:0000256" key="1">
    <source>
        <dbReference type="SAM" id="MobiDB-lite"/>
    </source>
</evidence>
<protein>
    <submittedName>
        <fullName evidence="2">Uncharacterized protein</fullName>
    </submittedName>
</protein>
<feature type="region of interest" description="Disordered" evidence="1">
    <location>
        <begin position="371"/>
        <end position="422"/>
    </location>
</feature>
<gene>
    <name evidence="2" type="ORF">L227DRAFT_605910</name>
</gene>
<organism evidence="2 3">
    <name type="scientific">Lentinus tigrinus ALCF2SS1-6</name>
    <dbReference type="NCBI Taxonomy" id="1328759"/>
    <lineage>
        <taxon>Eukaryota</taxon>
        <taxon>Fungi</taxon>
        <taxon>Dikarya</taxon>
        <taxon>Basidiomycota</taxon>
        <taxon>Agaricomycotina</taxon>
        <taxon>Agaricomycetes</taxon>
        <taxon>Polyporales</taxon>
        <taxon>Polyporaceae</taxon>
        <taxon>Lentinus</taxon>
    </lineage>
</organism>
<keyword evidence="3" id="KW-1185">Reference proteome</keyword>
<reference evidence="2" key="1">
    <citation type="journal article" date="2018" name="Genome Biol. Evol.">
        <title>Genomics and development of Lentinus tigrinus, a white-rot wood-decaying mushroom with dimorphic fruiting bodies.</title>
        <authorList>
            <person name="Wu B."/>
            <person name="Xu Z."/>
            <person name="Knudson A."/>
            <person name="Carlson A."/>
            <person name="Chen N."/>
            <person name="Kovaka S."/>
            <person name="LaButti K."/>
            <person name="Lipzen A."/>
            <person name="Pennachio C."/>
            <person name="Riley R."/>
            <person name="Schakwitz W."/>
            <person name="Umezawa K."/>
            <person name="Ohm R.A."/>
            <person name="Grigoriev I.V."/>
            <person name="Nagy L.G."/>
            <person name="Gibbons J."/>
            <person name="Hibbett D."/>
        </authorList>
    </citation>
    <scope>NUCLEOTIDE SEQUENCE [LARGE SCALE GENOMIC DNA]</scope>
    <source>
        <strain evidence="2">ALCF2SS1-6</strain>
    </source>
</reference>
<feature type="compositionally biased region" description="Basic residues" evidence="1">
    <location>
        <begin position="452"/>
        <end position="464"/>
    </location>
</feature>